<reference evidence="1 2" key="2">
    <citation type="journal article" date="2016" name="Int. J. Syst. Evol. Microbiol.">
        <title>Flavisolibacter tropicus sp. nov., isolated from tropical soil.</title>
        <authorList>
            <person name="Lee J.J."/>
            <person name="Kang M.S."/>
            <person name="Kim G.S."/>
            <person name="Lee C.S."/>
            <person name="Lim S."/>
            <person name="Lee J."/>
            <person name="Roh S.H."/>
            <person name="Kang H."/>
            <person name="Ha J.M."/>
            <person name="Bae S."/>
            <person name="Jung H.Y."/>
            <person name="Kim M.K."/>
        </authorList>
    </citation>
    <scope>NUCLEOTIDE SEQUENCE [LARGE SCALE GENOMIC DNA]</scope>
    <source>
        <strain evidence="1 2">LCS9</strain>
    </source>
</reference>
<sequence length="83" mass="9700">MLFRHHTLLCQHKRFRYLLEQGVYLADRHTDAEEILLFQLPQSYVEVAFASEADTITWIKCFTNTDELEPYLKTINITPALGA</sequence>
<evidence type="ECO:0000313" key="1">
    <source>
        <dbReference type="EMBL" id="ANE51577.1"/>
    </source>
</evidence>
<protein>
    <submittedName>
        <fullName evidence="1">Uncharacterized protein</fullName>
    </submittedName>
</protein>
<organism evidence="1 2">
    <name type="scientific">Flavisolibacter tropicus</name>
    <dbReference type="NCBI Taxonomy" id="1492898"/>
    <lineage>
        <taxon>Bacteria</taxon>
        <taxon>Pseudomonadati</taxon>
        <taxon>Bacteroidota</taxon>
        <taxon>Chitinophagia</taxon>
        <taxon>Chitinophagales</taxon>
        <taxon>Chitinophagaceae</taxon>
        <taxon>Flavisolibacter</taxon>
    </lineage>
</organism>
<dbReference type="RefSeq" id="WP_066405680.1">
    <property type="nucleotide sequence ID" value="NZ_CP011390.1"/>
</dbReference>
<accession>A0A172TXV9</accession>
<keyword evidence="2" id="KW-1185">Reference proteome</keyword>
<dbReference type="EMBL" id="CP011390">
    <property type="protein sequence ID" value="ANE51577.1"/>
    <property type="molecule type" value="Genomic_DNA"/>
</dbReference>
<dbReference type="AlphaFoldDB" id="A0A172TXV9"/>
<proteinExistence type="predicted"/>
<dbReference type="KEGG" id="fla:SY85_14755"/>
<name>A0A172TXV9_9BACT</name>
<dbReference type="Proteomes" id="UP000077177">
    <property type="component" value="Chromosome"/>
</dbReference>
<dbReference type="OrthoDB" id="678337at2"/>
<evidence type="ECO:0000313" key="2">
    <source>
        <dbReference type="Proteomes" id="UP000077177"/>
    </source>
</evidence>
<gene>
    <name evidence="1" type="ORF">SY85_14755</name>
</gene>
<reference evidence="2" key="1">
    <citation type="submission" date="2015-01" db="EMBL/GenBank/DDBJ databases">
        <title>Flavisolibacter sp./LCS9/ whole genome sequencing.</title>
        <authorList>
            <person name="Kim M.K."/>
            <person name="Srinivasan S."/>
            <person name="Lee J.-J."/>
        </authorList>
    </citation>
    <scope>NUCLEOTIDE SEQUENCE [LARGE SCALE GENOMIC DNA]</scope>
    <source>
        <strain evidence="2">LCS9</strain>
    </source>
</reference>